<feature type="transmembrane region" description="Helical" evidence="1">
    <location>
        <begin position="36"/>
        <end position="55"/>
    </location>
</feature>
<feature type="transmembrane region" description="Helical" evidence="1">
    <location>
        <begin position="109"/>
        <end position="130"/>
    </location>
</feature>
<accession>A0A7R7EIL0</accession>
<feature type="domain" description="Transglutaminase-like" evidence="2">
    <location>
        <begin position="538"/>
        <end position="609"/>
    </location>
</feature>
<dbReference type="EMBL" id="AP024169">
    <property type="protein sequence ID" value="BCN29415.1"/>
    <property type="molecule type" value="Genomic_DNA"/>
</dbReference>
<feature type="transmembrane region" description="Helical" evidence="1">
    <location>
        <begin position="671"/>
        <end position="693"/>
    </location>
</feature>
<dbReference type="Pfam" id="PF01841">
    <property type="entry name" value="Transglut_core"/>
    <property type="match status" value="1"/>
</dbReference>
<organism evidence="3 4">
    <name type="scientific">Anaeromicropila herbilytica</name>
    <dbReference type="NCBI Taxonomy" id="2785025"/>
    <lineage>
        <taxon>Bacteria</taxon>
        <taxon>Bacillati</taxon>
        <taxon>Bacillota</taxon>
        <taxon>Clostridia</taxon>
        <taxon>Lachnospirales</taxon>
        <taxon>Lachnospiraceae</taxon>
        <taxon>Anaeromicropila</taxon>
    </lineage>
</organism>
<keyword evidence="1" id="KW-1133">Transmembrane helix</keyword>
<dbReference type="SUPFAM" id="SSF54001">
    <property type="entry name" value="Cysteine proteinases"/>
    <property type="match status" value="1"/>
</dbReference>
<keyword evidence="1" id="KW-0472">Membrane</keyword>
<feature type="transmembrane region" description="Helical" evidence="1">
    <location>
        <begin position="161"/>
        <end position="181"/>
    </location>
</feature>
<reference evidence="3 4" key="1">
    <citation type="submission" date="2020-11" db="EMBL/GenBank/DDBJ databases">
        <title>Draft genome sequencing of a Lachnospiraceae strain isolated from anoxic soil subjected to BSD treatment.</title>
        <authorList>
            <person name="Uek A."/>
            <person name="Tonouchi A."/>
        </authorList>
    </citation>
    <scope>NUCLEOTIDE SEQUENCE [LARGE SCALE GENOMIC DNA]</scope>
    <source>
        <strain evidence="3 4">TB5</strain>
    </source>
</reference>
<protein>
    <recommendedName>
        <fullName evidence="2">Transglutaminase-like domain-containing protein</fullName>
    </recommendedName>
</protein>
<dbReference type="Proteomes" id="UP000595897">
    <property type="component" value="Chromosome"/>
</dbReference>
<gene>
    <name evidence="3" type="ORF">bsdtb5_07100</name>
</gene>
<name>A0A7R7EIL0_9FIRM</name>
<feature type="transmembrane region" description="Helical" evidence="1">
    <location>
        <begin position="62"/>
        <end position="82"/>
    </location>
</feature>
<dbReference type="PANTHER" id="PTHR42736:SF1">
    <property type="entry name" value="PROTEIN-GLUTAMINE GAMMA-GLUTAMYLTRANSFERASE"/>
    <property type="match status" value="1"/>
</dbReference>
<evidence type="ECO:0000313" key="3">
    <source>
        <dbReference type="EMBL" id="BCN29415.1"/>
    </source>
</evidence>
<dbReference type="SMART" id="SM00460">
    <property type="entry name" value="TGc"/>
    <property type="match status" value="1"/>
</dbReference>
<evidence type="ECO:0000313" key="4">
    <source>
        <dbReference type="Proteomes" id="UP000595897"/>
    </source>
</evidence>
<keyword evidence="1" id="KW-0812">Transmembrane</keyword>
<dbReference type="RefSeq" id="WP_271714694.1">
    <property type="nucleotide sequence ID" value="NZ_AP024169.1"/>
</dbReference>
<evidence type="ECO:0000259" key="2">
    <source>
        <dbReference type="SMART" id="SM00460"/>
    </source>
</evidence>
<sequence>MDTTFRKYEIVQNAVSLIGLTFALILDFDIRWNMKIHWTVILLSASVCFVLLFLIDYNKKNILTYIVVIGMFSSGGLLFSLLKGNIIKHIESCYQWFNHYSNTGKNYQITYSFVTIIAGIIFVSFCYYLISKKRILRYITVSGIFLWLIYCAFIGINVNKGSISCLFVLIFQTIIELCNVFYNKKKLEYHNRLIFYLLPICILTGIIAVMLPSKKQPIQWIIIKRFVSTVADKWEDVSFNVGVFTGKYSDDFQVNFTGFSDKDKKLGGKINSNKKVMLKVYSNEETYGSTYLIGGIRDEYTSSGWNRSKIDYDTEQEPTVDFYQLLHGLYQYKIMPIGNEVLFHKVKLTLNYDNIKTKNLFYPLKAYQMQFDKDIRYDSSSPTLIADHVLRKGFSYDVNYFEINYESDTIKNYLRKISGVNSKDTNNLLNGSSIQNFRQSQCIDYLKRLLNMAFFDLQYVNKDFYQLIDNREKNIKKYYTKLPNTIPNRVYDLARDITKEYDNNYDKLRAIEQYLSSFDYTLAPSKTKKGEDFVDYFLFKQKKGYCTYFATAMAVLARCIDIPTRYVEGILIDDQLESDQYYLAKSSTSHAWVEAYFEGVGWIPFEPTKSMQSDRYCAWKVKQKESSAGGNIAVPVPTPPAMLTNMSQENHDINVRLAKERAKQVKYMVRYSSMIIGILVLLCVLIVICLSYNRNKRYRNASKEEKIKYMIRDILDYLSVEGFEKTADETLMDYIKRVGEQYDFDTVSFSDVGFIYMKMRYASMEIDEMEMNKIYTYHNLLKEHMKGKVGLSRRMKYQFSTMFRN</sequence>
<feature type="transmembrane region" description="Helical" evidence="1">
    <location>
        <begin position="12"/>
        <end position="30"/>
    </location>
</feature>
<dbReference type="AlphaFoldDB" id="A0A7R7EIL0"/>
<proteinExistence type="predicted"/>
<dbReference type="PANTHER" id="PTHR42736">
    <property type="entry name" value="PROTEIN-GLUTAMINE GAMMA-GLUTAMYLTRANSFERASE"/>
    <property type="match status" value="1"/>
</dbReference>
<dbReference type="InterPro" id="IPR002931">
    <property type="entry name" value="Transglutaminase-like"/>
</dbReference>
<dbReference type="InterPro" id="IPR052901">
    <property type="entry name" value="Bact_TGase-like"/>
</dbReference>
<keyword evidence="4" id="KW-1185">Reference proteome</keyword>
<feature type="transmembrane region" description="Helical" evidence="1">
    <location>
        <begin position="193"/>
        <end position="211"/>
    </location>
</feature>
<dbReference type="KEGG" id="ahb:bsdtb5_07100"/>
<dbReference type="InterPro" id="IPR038765">
    <property type="entry name" value="Papain-like_cys_pep_sf"/>
</dbReference>
<feature type="transmembrane region" description="Helical" evidence="1">
    <location>
        <begin position="135"/>
        <end position="155"/>
    </location>
</feature>
<evidence type="ECO:0000256" key="1">
    <source>
        <dbReference type="SAM" id="Phobius"/>
    </source>
</evidence>
<dbReference type="Gene3D" id="3.10.620.30">
    <property type="match status" value="1"/>
</dbReference>